<gene>
    <name evidence="8" type="primary">g3828</name>
    <name evidence="8" type="ORF">VP750_LOCUS3267</name>
</gene>
<keyword evidence="2" id="KW-0812">Transmembrane</keyword>
<dbReference type="InterPro" id="IPR045119">
    <property type="entry name" value="SUN1-5"/>
</dbReference>
<evidence type="ECO:0000313" key="9">
    <source>
        <dbReference type="Proteomes" id="UP001497392"/>
    </source>
</evidence>
<feature type="region of interest" description="Disordered" evidence="6">
    <location>
        <begin position="1"/>
        <end position="58"/>
    </location>
</feature>
<dbReference type="PANTHER" id="PTHR12911:SF8">
    <property type="entry name" value="KLAROID PROTEIN-RELATED"/>
    <property type="match status" value="1"/>
</dbReference>
<dbReference type="EMBL" id="CAXHTA020000005">
    <property type="protein sequence ID" value="CAL5221608.1"/>
    <property type="molecule type" value="Genomic_DNA"/>
</dbReference>
<feature type="region of interest" description="Disordered" evidence="6">
    <location>
        <begin position="68"/>
        <end position="87"/>
    </location>
</feature>
<dbReference type="Pfam" id="PF07738">
    <property type="entry name" value="Sad1_UNC"/>
    <property type="match status" value="1"/>
</dbReference>
<comment type="caution">
    <text evidence="8">The sequence shown here is derived from an EMBL/GenBank/DDBJ whole genome shotgun (WGS) entry which is preliminary data.</text>
</comment>
<organism evidence="8 9">
    <name type="scientific">Coccomyxa viridis</name>
    <dbReference type="NCBI Taxonomy" id="1274662"/>
    <lineage>
        <taxon>Eukaryota</taxon>
        <taxon>Viridiplantae</taxon>
        <taxon>Chlorophyta</taxon>
        <taxon>core chlorophytes</taxon>
        <taxon>Trebouxiophyceae</taxon>
        <taxon>Trebouxiophyceae incertae sedis</taxon>
        <taxon>Coccomyxaceae</taxon>
        <taxon>Coccomyxa</taxon>
    </lineage>
</organism>
<protein>
    <submittedName>
        <fullName evidence="8">G3828 protein</fullName>
    </submittedName>
</protein>
<evidence type="ECO:0000256" key="5">
    <source>
        <dbReference type="SAM" id="Coils"/>
    </source>
</evidence>
<keyword evidence="5" id="KW-0175">Coiled coil</keyword>
<evidence type="ECO:0000259" key="7">
    <source>
        <dbReference type="PROSITE" id="PS51469"/>
    </source>
</evidence>
<dbReference type="InterPro" id="IPR012919">
    <property type="entry name" value="SUN_dom"/>
</dbReference>
<accession>A0ABP1FTV0</accession>
<sequence>MASKDGSRARGRGRRQTRSGLASASDEDEYIEQPTVKRVSRRTSIISVEPKGHPENGVENFSVHEVQDQQGAGEEHGARSAPPAASERLRATAGKVGGQIQDTLSSAMNTAGLSWRTLGTVLLLATLTSLLTSRLAQPNPAKQNASSMDHMEKRYSSLMKKLQDAEQRLETTEGKVQNFDRSFQQGSSDEGTVLSKKTDPNIILNLAEQRVQSLFDKFSADKTGLVDFALAPAGGKVISHTQLVPRPDDPGLTTLSQLGAALVPGGKPSVHPMADKFILTPGGPVPGECLPLNGTKGEISIRLREPIIPTAITYEHVPSAITFDFRSAPNDITVVGWLSAAYRLAKKPGHWLPAVEHRQAVPPTKIGSFSYDFSRGNLQTVALDSDIVVDHVRFQGNSNRHLRLMQVESNYGRPDYTCIYRIRVHGMSAAGRAGDSAEDVASSAGSATSGSF</sequence>
<feature type="domain" description="SUN" evidence="7">
    <location>
        <begin position="235"/>
        <end position="429"/>
    </location>
</feature>
<evidence type="ECO:0000256" key="2">
    <source>
        <dbReference type="ARBA" id="ARBA00022692"/>
    </source>
</evidence>
<evidence type="ECO:0000256" key="1">
    <source>
        <dbReference type="ARBA" id="ARBA00004370"/>
    </source>
</evidence>
<feature type="coiled-coil region" evidence="5">
    <location>
        <begin position="148"/>
        <end position="182"/>
    </location>
</feature>
<dbReference type="PANTHER" id="PTHR12911">
    <property type="entry name" value="SAD1/UNC-84-LIKE PROTEIN-RELATED"/>
    <property type="match status" value="1"/>
</dbReference>
<dbReference type="Gene3D" id="2.60.120.260">
    <property type="entry name" value="Galactose-binding domain-like"/>
    <property type="match status" value="1"/>
</dbReference>
<evidence type="ECO:0000256" key="6">
    <source>
        <dbReference type="SAM" id="MobiDB-lite"/>
    </source>
</evidence>
<evidence type="ECO:0000256" key="4">
    <source>
        <dbReference type="ARBA" id="ARBA00023136"/>
    </source>
</evidence>
<evidence type="ECO:0000313" key="8">
    <source>
        <dbReference type="EMBL" id="CAL5221608.1"/>
    </source>
</evidence>
<evidence type="ECO:0000256" key="3">
    <source>
        <dbReference type="ARBA" id="ARBA00022989"/>
    </source>
</evidence>
<dbReference type="PROSITE" id="PS51469">
    <property type="entry name" value="SUN"/>
    <property type="match status" value="1"/>
</dbReference>
<comment type="subcellular location">
    <subcellularLocation>
        <location evidence="1">Membrane</location>
    </subcellularLocation>
</comment>
<keyword evidence="3" id="KW-1133">Transmembrane helix</keyword>
<dbReference type="Proteomes" id="UP001497392">
    <property type="component" value="Unassembled WGS sequence"/>
</dbReference>
<keyword evidence="9" id="KW-1185">Reference proteome</keyword>
<reference evidence="8 9" key="1">
    <citation type="submission" date="2024-06" db="EMBL/GenBank/DDBJ databases">
        <authorList>
            <person name="Kraege A."/>
            <person name="Thomma B."/>
        </authorList>
    </citation>
    <scope>NUCLEOTIDE SEQUENCE [LARGE SCALE GENOMIC DNA]</scope>
</reference>
<keyword evidence="4" id="KW-0472">Membrane</keyword>
<proteinExistence type="predicted"/>
<name>A0ABP1FTV0_9CHLO</name>